<dbReference type="Proteomes" id="UP000301737">
    <property type="component" value="Unassembled WGS sequence"/>
</dbReference>
<feature type="domain" description="Zn(2)-C6 fungal-type" evidence="3">
    <location>
        <begin position="10"/>
        <end position="41"/>
    </location>
</feature>
<dbReference type="PANTHER" id="PTHR37534:SF43">
    <property type="entry name" value="FINGER DOMAIN PROTEIN, PUTATIVE (AFU_ORTHOLOGUE AFUA_1G01850)-RELATED"/>
    <property type="match status" value="1"/>
</dbReference>
<organism evidence="4 5">
    <name type="scientific">Zygosaccharomyces mellis</name>
    <dbReference type="NCBI Taxonomy" id="42258"/>
    <lineage>
        <taxon>Eukaryota</taxon>
        <taxon>Fungi</taxon>
        <taxon>Dikarya</taxon>
        <taxon>Ascomycota</taxon>
        <taxon>Saccharomycotina</taxon>
        <taxon>Saccharomycetes</taxon>
        <taxon>Saccharomycetales</taxon>
        <taxon>Saccharomycetaceae</taxon>
        <taxon>Zygosaccharomyces</taxon>
    </lineage>
</organism>
<dbReference type="SMART" id="SM00066">
    <property type="entry name" value="GAL4"/>
    <property type="match status" value="1"/>
</dbReference>
<name>A0A4C2EBB7_9SACH</name>
<dbReference type="SUPFAM" id="SSF57701">
    <property type="entry name" value="Zn2/Cys6 DNA-binding domain"/>
    <property type="match status" value="1"/>
</dbReference>
<dbReference type="GO" id="GO:0045944">
    <property type="term" value="P:positive regulation of transcription by RNA polymerase II"/>
    <property type="evidence" value="ECO:0007669"/>
    <property type="project" value="TreeGrafter"/>
</dbReference>
<dbReference type="PANTHER" id="PTHR37534">
    <property type="entry name" value="TRANSCRIPTIONAL ACTIVATOR PROTEIN UGA3"/>
    <property type="match status" value="1"/>
</dbReference>
<dbReference type="Gene3D" id="4.10.240.10">
    <property type="entry name" value="Zn(2)-C6 fungal-type DNA-binding domain"/>
    <property type="match status" value="1"/>
</dbReference>
<dbReference type="OrthoDB" id="5229455at2759"/>
<gene>
    <name evidence="4" type="ORF">ZYGM_000333</name>
</gene>
<dbReference type="EMBL" id="BIMX01000028">
    <property type="protein sequence ID" value="GCF01174.1"/>
    <property type="molecule type" value="Genomic_DNA"/>
</dbReference>
<reference evidence="4 5" key="1">
    <citation type="submission" date="2019-01" db="EMBL/GenBank/DDBJ databases">
        <title>Draft Genome Sequencing of Zygosaccharomyces mellis Ca-7.</title>
        <authorList>
            <person name="Shiwa Y."/>
            <person name="Kanesaki Y."/>
            <person name="Ishige T."/>
            <person name="Mura K."/>
            <person name="Hori T."/>
            <person name="Tamura T."/>
        </authorList>
    </citation>
    <scope>NUCLEOTIDE SEQUENCE [LARGE SCALE GENOMIC DNA]</scope>
    <source>
        <strain evidence="4 5">Ca-7</strain>
    </source>
</reference>
<dbReference type="Pfam" id="PF11951">
    <property type="entry name" value="Fungal_trans_2"/>
    <property type="match status" value="1"/>
</dbReference>
<keyword evidence="5" id="KW-1185">Reference proteome</keyword>
<evidence type="ECO:0000313" key="4">
    <source>
        <dbReference type="EMBL" id="GCF01174.1"/>
    </source>
</evidence>
<dbReference type="Pfam" id="PF00172">
    <property type="entry name" value="Zn_clus"/>
    <property type="match status" value="1"/>
</dbReference>
<dbReference type="GO" id="GO:0000981">
    <property type="term" value="F:DNA-binding transcription factor activity, RNA polymerase II-specific"/>
    <property type="evidence" value="ECO:0007669"/>
    <property type="project" value="InterPro"/>
</dbReference>
<dbReference type="GO" id="GO:0008270">
    <property type="term" value="F:zinc ion binding"/>
    <property type="evidence" value="ECO:0007669"/>
    <property type="project" value="InterPro"/>
</dbReference>
<sequence length="601" mass="69193">MTKFTRSRNGCKKCKILKIKCDERKPRCQNCIRRNVEVCDYSKVLRWGGRPYRKNNWNHRHGIIGKITPKPLSSSVFLSSIPVQDLSVQNDQGLHSEYLNKENSNNGNIDDEISQSSLILADGSPLHPPKPPQFISRDFDHISLSAFQLPSPLPDILLNTPHYLELFEFYMKKTAYLLVPLPRELFSNNPFCWRFGQMALVCPSLLHLLLAFSSNHRTMIAAQKIQSEPPPLEEPWSLGFSAESSLVSFGDVGAGNILTNKLLMKTFSKLLEDITDERRRKSDSTLATIMMLAAFDIFFSDKRRKWRAHVNGAGNLIMERLYSSNCNMLTLQDTIEQNDLFFLTRWFSYVDIIGSLSSTSRVITTEKLQAIKYKSKFTDPSVLYSRRISLSDLEPGTGLEHTVLAYLADVSSLIKDKEGKQDESGIESISQEMLSRVLELDYEITIYLENSELERNQIYKKYYSQKPWEEYKKYHILRITNLIFGLTGSYQLKRRVLNLPLESKIVRDLLIRITELVDKYVPLAASSTSCLSFCLFSCGSDLLHNSMAKYRPIYLRRIEALNNEGVNCAAMAKNIMNKCWKFKKNWWDLLREENLDITFAI</sequence>
<evidence type="ECO:0000256" key="1">
    <source>
        <dbReference type="ARBA" id="ARBA00004123"/>
    </source>
</evidence>
<evidence type="ECO:0000256" key="2">
    <source>
        <dbReference type="ARBA" id="ARBA00023242"/>
    </source>
</evidence>
<comment type="subcellular location">
    <subcellularLocation>
        <location evidence="1">Nucleus</location>
    </subcellularLocation>
</comment>
<protein>
    <recommendedName>
        <fullName evidence="3">Zn(2)-C6 fungal-type domain-containing protein</fullName>
    </recommendedName>
</protein>
<keyword evidence="2" id="KW-0539">Nucleus</keyword>
<evidence type="ECO:0000313" key="5">
    <source>
        <dbReference type="Proteomes" id="UP000301737"/>
    </source>
</evidence>
<dbReference type="GO" id="GO:0005634">
    <property type="term" value="C:nucleus"/>
    <property type="evidence" value="ECO:0007669"/>
    <property type="project" value="UniProtKB-SubCell"/>
</dbReference>
<evidence type="ECO:0000259" key="3">
    <source>
        <dbReference type="PROSITE" id="PS50048"/>
    </source>
</evidence>
<dbReference type="AlphaFoldDB" id="A0A4C2EBB7"/>
<proteinExistence type="predicted"/>
<dbReference type="PROSITE" id="PS50048">
    <property type="entry name" value="ZN2_CY6_FUNGAL_2"/>
    <property type="match status" value="1"/>
</dbReference>
<dbReference type="PROSITE" id="PS00463">
    <property type="entry name" value="ZN2_CY6_FUNGAL_1"/>
    <property type="match status" value="1"/>
</dbReference>
<dbReference type="InterPro" id="IPR021858">
    <property type="entry name" value="Fun_TF"/>
</dbReference>
<comment type="caution">
    <text evidence="4">The sequence shown here is derived from an EMBL/GenBank/DDBJ whole genome shotgun (WGS) entry which is preliminary data.</text>
</comment>
<dbReference type="InterPro" id="IPR036864">
    <property type="entry name" value="Zn2-C6_fun-type_DNA-bd_sf"/>
</dbReference>
<dbReference type="InterPro" id="IPR001138">
    <property type="entry name" value="Zn2Cys6_DnaBD"/>
</dbReference>
<dbReference type="GO" id="GO:0000976">
    <property type="term" value="F:transcription cis-regulatory region binding"/>
    <property type="evidence" value="ECO:0007669"/>
    <property type="project" value="TreeGrafter"/>
</dbReference>
<accession>A0A4C2EBB7</accession>